<dbReference type="InterPro" id="IPR029055">
    <property type="entry name" value="Ntn_hydrolases_N"/>
</dbReference>
<dbReference type="GO" id="GO:0006529">
    <property type="term" value="P:asparagine biosynthetic process"/>
    <property type="evidence" value="ECO:0007669"/>
    <property type="project" value="UniProtKB-KW"/>
</dbReference>
<dbReference type="GO" id="GO:0004066">
    <property type="term" value="F:asparagine synthase (glutamine-hydrolyzing) activity"/>
    <property type="evidence" value="ECO:0007669"/>
    <property type="project" value="UniProtKB-EC"/>
</dbReference>
<sequence>MCGIAGVLSLNDRVIDRAEPARMISLLRHRGPDAFGMYVRKQVALAHARLSIIDLDGGAQPMGATDHSAWLTFNGEIYNYVELREELASKGHWFRTESDTEVILAAYQEWNEDCVNHFNGQWAFALWDCGREKLFLSRDRMGVRPLYYARTADSFLFASEMKAILASREVSAEVDLQALDQTFTFWSPLAPRTAFRDIRQVPPASSMVVQKGEIRTWRYWRPSFEWEEAADAAAEKRLSDELFSLLYDATRIRLRSDVSVGAYLSGGIDSTVTTALAKSIVKDRLRSFSITFDDPEFDESRFQNEASAFLCTNHTSSCCTPVDIARVFPEVVWHTEQPILRTAAAPMFLLSKLVHDSGFKVVLTGEGSDEVLGGYDIFKEAKIRQFWGKQPDSRWRFLLLKRLYPYMHNLRRQPASYLKSFFRVTPTDLQNPFFSHLPRWDLTAKIKGLFSAAVKDALGGAPATAELQDALPRGFAGWDCFARAQYLELEQLLPGYILSSQGDRMAMAHSVECRYPFLDYRVVEFANRLSPKLKMKALDEKHLLKKALRGWIPQSIIGRHKQPYRAPDGKCFFSPDAPEYVQELLSPSALNQHGIFDPRSVSLLINKFITGRAIGTKDNMALIAVLSTQLLLQQSVHQSLEMTSYAAHTN</sequence>
<comment type="similarity">
    <text evidence="2">Belongs to the asparagine synthetase family.</text>
</comment>
<dbReference type="AlphaFoldDB" id="A0A9J7BGK7"/>
<keyword evidence="8" id="KW-0028">Amino-acid biosynthesis</keyword>
<keyword evidence="6 8" id="KW-0315">Glutamine amidotransferase</keyword>
<evidence type="ECO:0000256" key="2">
    <source>
        <dbReference type="ARBA" id="ARBA00005752"/>
    </source>
</evidence>
<keyword evidence="13" id="KW-1185">Reference proteome</keyword>
<dbReference type="InterPro" id="IPR001962">
    <property type="entry name" value="Asn_synthase"/>
</dbReference>
<dbReference type="RefSeq" id="WP_260790897.1">
    <property type="nucleotide sequence ID" value="NZ_CP093313.1"/>
</dbReference>
<dbReference type="NCBIfam" id="TIGR01536">
    <property type="entry name" value="asn_synth_AEB"/>
    <property type="match status" value="1"/>
</dbReference>
<dbReference type="PANTHER" id="PTHR43284">
    <property type="entry name" value="ASPARAGINE SYNTHETASE (GLUTAMINE-HYDROLYZING)"/>
    <property type="match status" value="1"/>
</dbReference>
<dbReference type="EC" id="6.3.5.4" evidence="3"/>
<dbReference type="Gene3D" id="3.60.20.10">
    <property type="entry name" value="Glutamine Phosphoribosylpyrophosphate, subunit 1, domain 1"/>
    <property type="match status" value="1"/>
</dbReference>
<feature type="site" description="Important for beta-aspartyl-AMP intermediate formation" evidence="10">
    <location>
        <position position="366"/>
    </location>
</feature>
<dbReference type="Pfam" id="PF13537">
    <property type="entry name" value="GATase_7"/>
    <property type="match status" value="1"/>
</dbReference>
<dbReference type="EMBL" id="CP093313">
    <property type="protein sequence ID" value="UWZ81920.1"/>
    <property type="molecule type" value="Genomic_DNA"/>
</dbReference>
<feature type="binding site" evidence="9">
    <location>
        <position position="99"/>
    </location>
    <ligand>
        <name>L-glutamine</name>
        <dbReference type="ChEBI" id="CHEBI:58359"/>
    </ligand>
</feature>
<dbReference type="SUPFAM" id="SSF56235">
    <property type="entry name" value="N-terminal nucleophile aminohydrolases (Ntn hydrolases)"/>
    <property type="match status" value="1"/>
</dbReference>
<dbReference type="KEGG" id="orp:MOP44_15180"/>
<dbReference type="InterPro" id="IPR017932">
    <property type="entry name" value="GATase_2_dom"/>
</dbReference>
<dbReference type="Proteomes" id="UP001059380">
    <property type="component" value="Chromosome"/>
</dbReference>
<keyword evidence="8" id="KW-0061">Asparagine biosynthesis</keyword>
<evidence type="ECO:0000256" key="6">
    <source>
        <dbReference type="ARBA" id="ARBA00022962"/>
    </source>
</evidence>
<evidence type="ECO:0000256" key="5">
    <source>
        <dbReference type="ARBA" id="ARBA00022840"/>
    </source>
</evidence>
<evidence type="ECO:0000256" key="1">
    <source>
        <dbReference type="ARBA" id="ARBA00005187"/>
    </source>
</evidence>
<dbReference type="InterPro" id="IPR051786">
    <property type="entry name" value="ASN_synthetase/amidase"/>
</dbReference>
<accession>A0A9J7BGK7</accession>
<gene>
    <name evidence="12" type="primary">asnB</name>
    <name evidence="12" type="ORF">MOP44_15180</name>
</gene>
<feature type="binding site" evidence="9">
    <location>
        <position position="290"/>
    </location>
    <ligand>
        <name>ATP</name>
        <dbReference type="ChEBI" id="CHEBI:30616"/>
    </ligand>
</feature>
<evidence type="ECO:0000256" key="3">
    <source>
        <dbReference type="ARBA" id="ARBA00012737"/>
    </source>
</evidence>
<evidence type="ECO:0000256" key="10">
    <source>
        <dbReference type="PIRSR" id="PIRSR001589-3"/>
    </source>
</evidence>
<name>A0A9J7BGK7_9BACT</name>
<evidence type="ECO:0000256" key="7">
    <source>
        <dbReference type="ARBA" id="ARBA00048741"/>
    </source>
</evidence>
<evidence type="ECO:0000256" key="4">
    <source>
        <dbReference type="ARBA" id="ARBA00022741"/>
    </source>
</evidence>
<dbReference type="PIRSF" id="PIRSF001589">
    <property type="entry name" value="Asn_synthetase_glu-h"/>
    <property type="match status" value="1"/>
</dbReference>
<evidence type="ECO:0000256" key="9">
    <source>
        <dbReference type="PIRSR" id="PIRSR001589-2"/>
    </source>
</evidence>
<reference evidence="12" key="1">
    <citation type="submission" date="2021-04" db="EMBL/GenBank/DDBJ databases">
        <title>Phylogenetic analysis of Acidobacteriaceae.</title>
        <authorList>
            <person name="Qiu L."/>
            <person name="Zhang Q."/>
        </authorList>
    </citation>
    <scope>NUCLEOTIDE SEQUENCE</scope>
    <source>
        <strain evidence="12">DSM 25168</strain>
    </source>
</reference>
<comment type="catalytic activity">
    <reaction evidence="7">
        <text>L-aspartate + L-glutamine + ATP + H2O = L-asparagine + L-glutamate + AMP + diphosphate + H(+)</text>
        <dbReference type="Rhea" id="RHEA:12228"/>
        <dbReference type="ChEBI" id="CHEBI:15377"/>
        <dbReference type="ChEBI" id="CHEBI:15378"/>
        <dbReference type="ChEBI" id="CHEBI:29985"/>
        <dbReference type="ChEBI" id="CHEBI:29991"/>
        <dbReference type="ChEBI" id="CHEBI:30616"/>
        <dbReference type="ChEBI" id="CHEBI:33019"/>
        <dbReference type="ChEBI" id="CHEBI:58048"/>
        <dbReference type="ChEBI" id="CHEBI:58359"/>
        <dbReference type="ChEBI" id="CHEBI:456215"/>
        <dbReference type="EC" id="6.3.5.4"/>
    </reaction>
</comment>
<dbReference type="Pfam" id="PF00733">
    <property type="entry name" value="Asn_synthase"/>
    <property type="match status" value="1"/>
</dbReference>
<evidence type="ECO:0000313" key="12">
    <source>
        <dbReference type="EMBL" id="UWZ81920.1"/>
    </source>
</evidence>
<feature type="active site" description="For GATase activity" evidence="8">
    <location>
        <position position="2"/>
    </location>
</feature>
<protein>
    <recommendedName>
        <fullName evidence="3">asparagine synthase (glutamine-hydrolyzing)</fullName>
        <ecNumber evidence="3">6.3.5.4</ecNumber>
    </recommendedName>
</protein>
<dbReference type="SUPFAM" id="SSF52402">
    <property type="entry name" value="Adenine nucleotide alpha hydrolases-like"/>
    <property type="match status" value="1"/>
</dbReference>
<evidence type="ECO:0000259" key="11">
    <source>
        <dbReference type="PROSITE" id="PS51278"/>
    </source>
</evidence>
<evidence type="ECO:0000313" key="13">
    <source>
        <dbReference type="Proteomes" id="UP001059380"/>
    </source>
</evidence>
<dbReference type="InterPro" id="IPR033738">
    <property type="entry name" value="AsnB_N"/>
</dbReference>
<dbReference type="GO" id="GO:0005829">
    <property type="term" value="C:cytosol"/>
    <property type="evidence" value="ECO:0007669"/>
    <property type="project" value="TreeGrafter"/>
</dbReference>
<dbReference type="PROSITE" id="PS51278">
    <property type="entry name" value="GATASE_TYPE_2"/>
    <property type="match status" value="1"/>
</dbReference>
<dbReference type="CDD" id="cd00712">
    <property type="entry name" value="AsnB"/>
    <property type="match status" value="1"/>
</dbReference>
<dbReference type="CDD" id="cd01991">
    <property type="entry name" value="Asn_synthase_B_C"/>
    <property type="match status" value="1"/>
</dbReference>
<organism evidence="12 13">
    <name type="scientific">Occallatibacter riparius</name>
    <dbReference type="NCBI Taxonomy" id="1002689"/>
    <lineage>
        <taxon>Bacteria</taxon>
        <taxon>Pseudomonadati</taxon>
        <taxon>Acidobacteriota</taxon>
        <taxon>Terriglobia</taxon>
        <taxon>Terriglobales</taxon>
        <taxon>Acidobacteriaceae</taxon>
        <taxon>Occallatibacter</taxon>
    </lineage>
</organism>
<comment type="pathway">
    <text evidence="1">Amino-acid biosynthesis; L-asparagine biosynthesis; L-asparagine from L-aspartate (L-Gln route): step 1/1.</text>
</comment>
<dbReference type="InterPro" id="IPR006426">
    <property type="entry name" value="Asn_synth_AEB"/>
</dbReference>
<feature type="domain" description="Glutamine amidotransferase type-2" evidence="11">
    <location>
        <begin position="2"/>
        <end position="212"/>
    </location>
</feature>
<keyword evidence="12" id="KW-0436">Ligase</keyword>
<dbReference type="Gene3D" id="3.40.50.620">
    <property type="entry name" value="HUPs"/>
    <property type="match status" value="1"/>
</dbReference>
<evidence type="ECO:0000256" key="8">
    <source>
        <dbReference type="PIRSR" id="PIRSR001589-1"/>
    </source>
</evidence>
<keyword evidence="4 9" id="KW-0547">Nucleotide-binding</keyword>
<dbReference type="PANTHER" id="PTHR43284:SF1">
    <property type="entry name" value="ASPARAGINE SYNTHETASE"/>
    <property type="match status" value="1"/>
</dbReference>
<proteinExistence type="inferred from homology"/>
<dbReference type="GO" id="GO:0005524">
    <property type="term" value="F:ATP binding"/>
    <property type="evidence" value="ECO:0007669"/>
    <property type="project" value="UniProtKB-KW"/>
</dbReference>
<keyword evidence="5 9" id="KW-0067">ATP-binding</keyword>
<dbReference type="InterPro" id="IPR014729">
    <property type="entry name" value="Rossmann-like_a/b/a_fold"/>
</dbReference>